<name>A0AAV5KGT1_9ROSI</name>
<keyword evidence="1" id="KW-1133">Transmembrane helix</keyword>
<reference evidence="2 3" key="1">
    <citation type="journal article" date="2021" name="Commun. Biol.">
        <title>The genome of Shorea leprosula (Dipterocarpaceae) highlights the ecological relevance of drought in aseasonal tropical rainforests.</title>
        <authorList>
            <person name="Ng K.K.S."/>
            <person name="Kobayashi M.J."/>
            <person name="Fawcett J.A."/>
            <person name="Hatakeyama M."/>
            <person name="Paape T."/>
            <person name="Ng C.H."/>
            <person name="Ang C.C."/>
            <person name="Tnah L.H."/>
            <person name="Lee C.T."/>
            <person name="Nishiyama T."/>
            <person name="Sese J."/>
            <person name="O'Brien M.J."/>
            <person name="Copetti D."/>
            <person name="Mohd Noor M.I."/>
            <person name="Ong R.C."/>
            <person name="Putra M."/>
            <person name="Sireger I.Z."/>
            <person name="Indrioko S."/>
            <person name="Kosugi Y."/>
            <person name="Izuno A."/>
            <person name="Isagi Y."/>
            <person name="Lee S.L."/>
            <person name="Shimizu K.K."/>
        </authorList>
    </citation>
    <scope>NUCLEOTIDE SEQUENCE [LARGE SCALE GENOMIC DNA]</scope>
    <source>
        <strain evidence="2">214</strain>
    </source>
</reference>
<proteinExistence type="predicted"/>
<keyword evidence="1" id="KW-0812">Transmembrane</keyword>
<dbReference type="AlphaFoldDB" id="A0AAV5KGT1"/>
<feature type="transmembrane region" description="Helical" evidence="1">
    <location>
        <begin position="16"/>
        <end position="35"/>
    </location>
</feature>
<dbReference type="EMBL" id="BPVZ01000064">
    <property type="protein sequence ID" value="GKV23749.1"/>
    <property type="molecule type" value="Genomic_DNA"/>
</dbReference>
<dbReference type="Proteomes" id="UP001054252">
    <property type="component" value="Unassembled WGS sequence"/>
</dbReference>
<sequence>MHLMASFNVSFSEMHLVASFNVFSSSVVAFFCLNLKSNLYVTRMIIMSFACFPP</sequence>
<protein>
    <recommendedName>
        <fullName evidence="4">NADH dehydrogenase subunit 4L</fullName>
    </recommendedName>
</protein>
<keyword evidence="1" id="KW-0472">Membrane</keyword>
<organism evidence="2 3">
    <name type="scientific">Rubroshorea leprosula</name>
    <dbReference type="NCBI Taxonomy" id="152421"/>
    <lineage>
        <taxon>Eukaryota</taxon>
        <taxon>Viridiplantae</taxon>
        <taxon>Streptophyta</taxon>
        <taxon>Embryophyta</taxon>
        <taxon>Tracheophyta</taxon>
        <taxon>Spermatophyta</taxon>
        <taxon>Magnoliopsida</taxon>
        <taxon>eudicotyledons</taxon>
        <taxon>Gunneridae</taxon>
        <taxon>Pentapetalae</taxon>
        <taxon>rosids</taxon>
        <taxon>malvids</taxon>
        <taxon>Malvales</taxon>
        <taxon>Dipterocarpaceae</taxon>
        <taxon>Rubroshorea</taxon>
    </lineage>
</organism>
<evidence type="ECO:0000256" key="1">
    <source>
        <dbReference type="SAM" id="Phobius"/>
    </source>
</evidence>
<evidence type="ECO:0000313" key="2">
    <source>
        <dbReference type="EMBL" id="GKV23749.1"/>
    </source>
</evidence>
<gene>
    <name evidence="2" type="ORF">SLEP1_g33446</name>
</gene>
<keyword evidence="3" id="KW-1185">Reference proteome</keyword>
<evidence type="ECO:0008006" key="4">
    <source>
        <dbReference type="Google" id="ProtNLM"/>
    </source>
</evidence>
<comment type="caution">
    <text evidence="2">The sequence shown here is derived from an EMBL/GenBank/DDBJ whole genome shotgun (WGS) entry which is preliminary data.</text>
</comment>
<accession>A0AAV5KGT1</accession>
<evidence type="ECO:0000313" key="3">
    <source>
        <dbReference type="Proteomes" id="UP001054252"/>
    </source>
</evidence>